<dbReference type="EMBL" id="DTBE01000103">
    <property type="protein sequence ID" value="HGQ59845.1"/>
    <property type="molecule type" value="Genomic_DNA"/>
</dbReference>
<dbReference type="InterPro" id="IPR018978">
    <property type="entry name" value="SDO1/SBDS_central"/>
</dbReference>
<evidence type="ECO:0000313" key="6">
    <source>
        <dbReference type="EMBL" id="HGQ73868.1"/>
    </source>
</evidence>
<dbReference type="Pfam" id="PF01172">
    <property type="entry name" value="SBDS_N"/>
    <property type="match status" value="1"/>
</dbReference>
<dbReference type="InterPro" id="IPR039100">
    <property type="entry name" value="Sdo1/SBDS-like"/>
</dbReference>
<dbReference type="PANTHER" id="PTHR10927">
    <property type="entry name" value="RIBOSOME MATURATION PROTEIN SBDS"/>
    <property type="match status" value="1"/>
</dbReference>
<evidence type="ECO:0000259" key="2">
    <source>
        <dbReference type="Pfam" id="PF01172"/>
    </source>
</evidence>
<dbReference type="InterPro" id="IPR046928">
    <property type="entry name" value="SDO1/SBDS_C"/>
</dbReference>
<evidence type="ECO:0000259" key="4">
    <source>
        <dbReference type="Pfam" id="PF20268"/>
    </source>
</evidence>
<feature type="domain" description="Ribosome maturation protein SDO1/SBDS N-terminal" evidence="2">
    <location>
        <begin position="6"/>
        <end position="92"/>
    </location>
</feature>
<evidence type="ECO:0000256" key="1">
    <source>
        <dbReference type="ARBA" id="ARBA00007433"/>
    </source>
</evidence>
<sequence>MSTDKYVVARYEYKGQVFEILVDPDLAFKLKEGKEVNIDDLVKSDFVYKDVRKGLKASPEALKQVFKTEDIRRIAVEIVRNGEIQLTAEQRRRIIEEKKRLLINMIARNAIDPKTKLPIPVTRIENAIEQARISIDLYKPVEAQFEEVVSKLSRIMPIKIAKALVEVRIPPEYSSRAYRLISSLGTVRRSNWLSDGSLLAEIEIPAGMQQEFIDRINGFTKGTAIVKIIAVG</sequence>
<organism evidence="6">
    <name type="scientific">Staphylothermus marinus</name>
    <dbReference type="NCBI Taxonomy" id="2280"/>
    <lineage>
        <taxon>Archaea</taxon>
        <taxon>Thermoproteota</taxon>
        <taxon>Thermoprotei</taxon>
        <taxon>Desulfurococcales</taxon>
        <taxon>Desulfurococcaceae</taxon>
        <taxon>Staphylothermus</taxon>
    </lineage>
</organism>
<proteinExistence type="inferred from homology"/>
<dbReference type="Gene3D" id="3.30.1250.10">
    <property type="entry name" value="Ribosome maturation protein SBDS, N-terminal domain"/>
    <property type="match status" value="1"/>
</dbReference>
<comment type="similarity">
    <text evidence="1">Belongs to the SDO1/SBDS family.</text>
</comment>
<evidence type="ECO:0000313" key="5">
    <source>
        <dbReference type="EMBL" id="HGQ59845.1"/>
    </source>
</evidence>
<dbReference type="NCBIfam" id="TIGR00291">
    <property type="entry name" value="RNA_SBDS"/>
    <property type="match status" value="1"/>
</dbReference>
<dbReference type="AlphaFoldDB" id="A0A7C4NP14"/>
<dbReference type="EMBL" id="DTBP01000015">
    <property type="protein sequence ID" value="HGQ73868.1"/>
    <property type="molecule type" value="Genomic_DNA"/>
</dbReference>
<dbReference type="Gene3D" id="3.30.70.240">
    <property type="match status" value="1"/>
</dbReference>
<dbReference type="Pfam" id="PF20268">
    <property type="entry name" value="SBDS_C"/>
    <property type="match status" value="1"/>
</dbReference>
<dbReference type="InterPro" id="IPR036786">
    <property type="entry name" value="Ribosome_mat_SBDS_N_sf"/>
</dbReference>
<dbReference type="GO" id="GO:0042256">
    <property type="term" value="P:cytosolic ribosome assembly"/>
    <property type="evidence" value="ECO:0007669"/>
    <property type="project" value="InterPro"/>
</dbReference>
<dbReference type="InterPro" id="IPR002140">
    <property type="entry name" value="Sdo1/SBDS"/>
</dbReference>
<dbReference type="SUPFAM" id="SSF89895">
    <property type="entry name" value="FYSH domain"/>
    <property type="match status" value="1"/>
</dbReference>
<dbReference type="Gene3D" id="1.10.10.900">
    <property type="entry name" value="SBDS protein C-terminal domain, subdomain 1"/>
    <property type="match status" value="1"/>
</dbReference>
<feature type="domain" description="Ribosome maturation protein SDO1/SBDS central" evidence="3">
    <location>
        <begin position="102"/>
        <end position="161"/>
    </location>
</feature>
<reference evidence="6" key="1">
    <citation type="journal article" date="2020" name="mSystems">
        <title>Genome- and Community-Level Interaction Insights into Carbon Utilization and Element Cycling Functions of Hydrothermarchaeota in Hydrothermal Sediment.</title>
        <authorList>
            <person name="Zhou Z."/>
            <person name="Liu Y."/>
            <person name="Xu W."/>
            <person name="Pan J."/>
            <person name="Luo Z.H."/>
            <person name="Li M."/>
        </authorList>
    </citation>
    <scope>NUCLEOTIDE SEQUENCE [LARGE SCALE GENOMIC DNA]</scope>
    <source>
        <strain evidence="5">SpSt-638</strain>
        <strain evidence="6">SpSt-648</strain>
    </source>
</reference>
<dbReference type="Pfam" id="PF09377">
    <property type="entry name" value="SBDS_domain_II"/>
    <property type="match status" value="1"/>
</dbReference>
<protein>
    <submittedName>
        <fullName evidence="6">Ribosome assembly factor SBDS</fullName>
    </submittedName>
</protein>
<dbReference type="SUPFAM" id="SSF54980">
    <property type="entry name" value="EF-G C-terminal domain-like"/>
    <property type="match status" value="1"/>
</dbReference>
<gene>
    <name evidence="5" type="ORF">ENU09_03940</name>
    <name evidence="6" type="ORF">ENU20_02175</name>
</gene>
<feature type="domain" description="Ribosome maturation protein SDO1/SBDS C-terminal" evidence="4">
    <location>
        <begin position="164"/>
        <end position="230"/>
    </location>
</feature>
<comment type="caution">
    <text evidence="6">The sequence shown here is derived from an EMBL/GenBank/DDBJ whole genome shotgun (WGS) entry which is preliminary data.</text>
</comment>
<name>A0A7C4NP14_STAMA</name>
<dbReference type="InterPro" id="IPR037188">
    <property type="entry name" value="Sdo1/SBDS_central_sf"/>
</dbReference>
<dbReference type="InterPro" id="IPR019783">
    <property type="entry name" value="SDO1/SBDS_N"/>
</dbReference>
<dbReference type="SUPFAM" id="SSF109728">
    <property type="entry name" value="Hypothetical protein AF0491, middle domain"/>
    <property type="match status" value="1"/>
</dbReference>
<accession>A0A7C4NP14</accession>
<dbReference type="InterPro" id="IPR035647">
    <property type="entry name" value="EFG_III/V"/>
</dbReference>
<evidence type="ECO:0000259" key="3">
    <source>
        <dbReference type="Pfam" id="PF09377"/>
    </source>
</evidence>
<dbReference type="PANTHER" id="PTHR10927:SF4">
    <property type="entry name" value="RIBOSOME MATURATION PROTEIN SDO1 HOMOLOG"/>
    <property type="match status" value="1"/>
</dbReference>